<feature type="compositionally biased region" description="Basic and acidic residues" evidence="1">
    <location>
        <begin position="2080"/>
        <end position="2092"/>
    </location>
</feature>
<keyword evidence="2" id="KW-0472">Membrane</keyword>
<evidence type="ECO:0000256" key="1">
    <source>
        <dbReference type="SAM" id="MobiDB-lite"/>
    </source>
</evidence>
<dbReference type="RefSeq" id="WP_344612971.1">
    <property type="nucleotide sequence ID" value="NZ_BAAARV010000024.1"/>
</dbReference>
<feature type="region of interest" description="Disordered" evidence="1">
    <location>
        <begin position="1775"/>
        <end position="1798"/>
    </location>
</feature>
<accession>A0ABN3G5B4</accession>
<feature type="region of interest" description="Disordered" evidence="1">
    <location>
        <begin position="1804"/>
        <end position="1823"/>
    </location>
</feature>
<name>A0ABN3G5B4_9ACTN</name>
<organism evidence="3 4">
    <name type="scientific">Dactylosporangium salmoneum</name>
    <dbReference type="NCBI Taxonomy" id="53361"/>
    <lineage>
        <taxon>Bacteria</taxon>
        <taxon>Bacillati</taxon>
        <taxon>Actinomycetota</taxon>
        <taxon>Actinomycetes</taxon>
        <taxon>Micromonosporales</taxon>
        <taxon>Micromonosporaceae</taxon>
        <taxon>Dactylosporangium</taxon>
    </lineage>
</organism>
<comment type="caution">
    <text evidence="3">The sequence shown here is derived from an EMBL/GenBank/DDBJ whole genome shotgun (WGS) entry which is preliminary data.</text>
</comment>
<feature type="transmembrane region" description="Helical" evidence="2">
    <location>
        <begin position="170"/>
        <end position="199"/>
    </location>
</feature>
<feature type="region of interest" description="Disordered" evidence="1">
    <location>
        <begin position="1"/>
        <end position="21"/>
    </location>
</feature>
<keyword evidence="2" id="KW-1133">Transmembrane helix</keyword>
<sequence>MARPTDWDKVGLGGDPTPGDPGRIDEVIASVRELGKVARDVDAGLAAVLETAGPSAFVGKTAEALREKISDRLRGFVQSLAEAFEWTATALTNYNTTLRDQQWRADNALAQARNLAEDDPARQGFTDTAKQAGTAVSDAASTASNKIVEAYENIKQPVSGCEEFWEIFKWLAIALILPALVFGGPIALVALGVNMVLFIKTAVDFAQGKASALEFFLSALGILAPTTRAVPIFQLIKAGAQLTWNGLKAGAFAAFKFFGNTFKGIISHPFVLFPGLHDMVALSGSWVKGAGLWVRAGIKDLPAFMSATLSKSGLFIVGGVKGIGNVVAGIPGFVAKFGSSTFAFLQREFGGNRWLRLFLPAEADELHLGVWQATKLAVWDRGVLGKHIFGLPRPHPVLPEQHVDTHQIRLAELRTGDLAVPPRLQTPQLGHLEGLGHLSLTPPSMHINTSFGDPVHLSGDAVRNLDALLLSPMDTISKVRLEGWADRAVNPVLSSVDHITGISSAVHLQPPAVPHLAGNTALGGTVHALDLPNLHVGSLTTGANRLDLPNLHVGSLTTGANRLDLPNLHVNPVANGVHHLDVPHLQTPHLDTASLGSVGALHAGATPPAPLHALDGLGTAAVTPPALHLMNGSPVSALNGAGARIADHTSLAINAQHVSMNLGTDVGSIVRHVDAPPVHVEAPAVNALATPPPVAHAAPPAPVAHLATGTPPAPVAATVSHLATGAPPAPVAHLATTTPTPVTHLASTPATVAHTVDGTAHLAAAPPPVHVSLARVDGIPTIGAGHVETVGHPAAAHPAPVREVPAPAVHTANPATIHTGNASPAHTAGAPKVDDLVVAVPVAAAPKLGERTPPPPPVHPAYDAGTNTVHGAANGGIDPVGATAIAGLVQSQLGARALRSETGLNDAAHGAGSPGKAVSVPAGGLEAAWRRDSERIGELFGGAGDPLRTKKIETWAAYTRARNELGRVERAWQDLLERPGGSSRGPSAVEVRAERTYAAALSRVDRITRDLRSLGIDPVTMDLRIAELTAESLKARPRLLGGGPVHSRPVAEPFDPHVTLHNADGSPSDLRVEIHPTAGGEQLRVVNAEDAPVPRYSAAPHGDGGFQITDLQQGGGFHRYDGGGHLTETGRPLQGLDGRDLGHRFVVERAGGGAHHIEITGGGYTQAPHGTGFQVTDGAGGFHRFAEDGTALAHGTPVAGHPSWHLVEQRGAPPALEVDAGFRVGPHAGAFQVDDLANPGRFERFDLRGNPTQTGRPVLDAAGHDLAGRTWVTHADGTPPHIEVSDPQLQVAAHPAGHQITDTRPGGGFVRVDGTGQVVQTGRPLPGHPNWYHVDSHGGPPSLEVPAGFQVAPHAGAFQVDDLANAGRFERFDLHGNPTQSGRPVRDPAGLDLPGHSWVTHADGTPPHIEVSDPQLQVAAHPAGHQITDTRPGGGFVRVDGTGQVAQTGRPLTDAGGALLPNRFVVTHTGGGAATFEAGAGFAVHAEAGGGARIADTAGRGAFHRFDGAGNLTHTGIRADDIGAHVDRVFVQPAGGGWHAETAFGGQLPHLQVQRLPGGDFRVTDTRGLRNGEYRVHNADGTLREQSFNVLRDGAPTTRQFVVDVPGRTWHLADGGTPVANPGPFQRGAADLGGAANGRVRLKTATGAEMFDRRTIPGTNQTLDVFRSVGGVRGGAQRPQWAKFDNAGNLVDHGVRRFDNYAVAWRDVSHTGTPSHSIRQSIGSGEVIAVRDPLGRWTWTRLDGHGNTLGGGTRAFDRDGGWTDRLLPRPGQAVGDVAQRQHGPWHGPDNAGMYREYGLNGGARTGTWQTHSPHGKDAGKLENLPAQGNATLETARWSEQRPPHWARRYLAGVPSGVFRAHGNQFLRTDTRFQVFTWTRAGGALGNADGFRFVSMSDAVYDVGRNGQFVRYTGKLEHGNTLKVGDDLVPLPPGAHLTPGRVPWTEGAGNLSGHRVFFPRGSRADGRVWEDRFAAHPAPGGDWYTFGGGAGQFRVARAGFEDGSIREFQRPPAIPAPGGARGGGSAARFDAFEGAGNPWAQRNIHGIIVGRSDDFPTNAPGGGTVRVEAHGPQSRGWKSALGKDARSDTRRWTWTDGTNSGTRDWGRNFNGPHTTFDDSFRDFQTINGANVLVRERRMLDGGAYVDAWRVDNAAGGHHWEWRRVDKFGNATVPGGATREWWNPRLPGGGSGWQGEWFSGATRFRDVTPSPGGPVLVRDIPQANIDAGLRRVREYGAGGDRSVWKEFDMGGVVRERTSLPGGNFLDKDAWRGQWRQYDAAGNVLARRDDAGWVYVPGTGRGLDLAGRELDYRGWASEIRGWNRRIREGNRMAWGGEIPGGAFSEAKYRSYASHLAQKVALEFAQEFLLEFAANLVVNAIVDAIAGKQFNGDDVTKALMNAAVGSAVKSAVGSVMHENRLGPLQRTADLKAGLANIDGGKAWFRKPLNHDKHWSNEWAGNETATRWRGGTYDFAFNVPVAGLTGFVNGAMNASIFGVTNADGETVHLQGGAAAFEGLIGAAAGVTGAVTTTIGKTLFNSGLGGRAFHRQGLTEFGLQLPWKIAEKLVTSQLSKAFRVSIDPWYFQAQDSQGGGGA</sequence>
<dbReference type="Proteomes" id="UP001501444">
    <property type="component" value="Unassembled WGS sequence"/>
</dbReference>
<feature type="region of interest" description="Disordered" evidence="1">
    <location>
        <begin position="2050"/>
        <end position="2108"/>
    </location>
</feature>
<evidence type="ECO:0000313" key="4">
    <source>
        <dbReference type="Proteomes" id="UP001501444"/>
    </source>
</evidence>
<protein>
    <submittedName>
        <fullName evidence="3">Uncharacterized protein</fullName>
    </submittedName>
</protein>
<reference evidence="3 4" key="1">
    <citation type="journal article" date="2019" name="Int. J. Syst. Evol. Microbiol.">
        <title>The Global Catalogue of Microorganisms (GCM) 10K type strain sequencing project: providing services to taxonomists for standard genome sequencing and annotation.</title>
        <authorList>
            <consortium name="The Broad Institute Genomics Platform"/>
            <consortium name="The Broad Institute Genome Sequencing Center for Infectious Disease"/>
            <person name="Wu L."/>
            <person name="Ma J."/>
        </authorList>
    </citation>
    <scope>NUCLEOTIDE SEQUENCE [LARGE SCALE GENOMIC DNA]</scope>
    <source>
        <strain evidence="3 4">JCM 3272</strain>
    </source>
</reference>
<keyword evidence="4" id="KW-1185">Reference proteome</keyword>
<dbReference type="EMBL" id="BAAARV010000024">
    <property type="protein sequence ID" value="GAA2344446.1"/>
    <property type="molecule type" value="Genomic_DNA"/>
</dbReference>
<evidence type="ECO:0000313" key="3">
    <source>
        <dbReference type="EMBL" id="GAA2344446.1"/>
    </source>
</evidence>
<proteinExistence type="predicted"/>
<gene>
    <name evidence="3" type="ORF">GCM10010170_030010</name>
</gene>
<feature type="region of interest" description="Disordered" evidence="1">
    <location>
        <begin position="2007"/>
        <end position="2028"/>
    </location>
</feature>
<evidence type="ECO:0000256" key="2">
    <source>
        <dbReference type="SAM" id="Phobius"/>
    </source>
</evidence>
<keyword evidence="2" id="KW-0812">Transmembrane</keyword>